<feature type="compositionally biased region" description="Basic residues" evidence="1">
    <location>
        <begin position="164"/>
        <end position="174"/>
    </location>
</feature>
<reference evidence="3" key="1">
    <citation type="submission" date="2023-07" db="EMBL/GenBank/DDBJ databases">
        <title>30 novel species of actinomycetes from the DSMZ collection.</title>
        <authorList>
            <person name="Nouioui I."/>
        </authorList>
    </citation>
    <scope>NUCLEOTIDE SEQUENCE [LARGE SCALE GENOMIC DNA]</scope>
    <source>
        <strain evidence="3">DSM 44743</strain>
    </source>
</reference>
<accession>A0ABU2MGI8</accession>
<protein>
    <submittedName>
        <fullName evidence="2">(2Fe-2S) ferredoxin domain-containing protein</fullName>
    </submittedName>
</protein>
<dbReference type="SUPFAM" id="SSF52833">
    <property type="entry name" value="Thioredoxin-like"/>
    <property type="match status" value="1"/>
</dbReference>
<sequence>MGDIDGQPCRLTVCRGCCCGTKKKVPGVDHKAQLARLSAIDDHAGRTVPVRTSKCLGICFQANVVVVQPSRAGRTAGAGPVWLGEMTEDRLLDALDDWIFAGGPGLAPLPEVLADHVTSKNAKKPKKRKKPKKAKAAKKERKKAKERKAEKASRPSKKKDGDKRKKREKKKRKK</sequence>
<evidence type="ECO:0000313" key="3">
    <source>
        <dbReference type="Proteomes" id="UP001183390"/>
    </source>
</evidence>
<proteinExistence type="predicted"/>
<dbReference type="Gene3D" id="3.40.30.10">
    <property type="entry name" value="Glutaredoxin"/>
    <property type="match status" value="1"/>
</dbReference>
<keyword evidence="3" id="KW-1185">Reference proteome</keyword>
<dbReference type="InterPro" id="IPR036249">
    <property type="entry name" value="Thioredoxin-like_sf"/>
</dbReference>
<feature type="compositionally biased region" description="Basic and acidic residues" evidence="1">
    <location>
        <begin position="147"/>
        <end position="163"/>
    </location>
</feature>
<dbReference type="EMBL" id="JAVREP010000028">
    <property type="protein sequence ID" value="MDT0331819.1"/>
    <property type="molecule type" value="Genomic_DNA"/>
</dbReference>
<organism evidence="2 3">
    <name type="scientific">Nocardiopsis lambiniae</name>
    <dbReference type="NCBI Taxonomy" id="3075539"/>
    <lineage>
        <taxon>Bacteria</taxon>
        <taxon>Bacillati</taxon>
        <taxon>Actinomycetota</taxon>
        <taxon>Actinomycetes</taxon>
        <taxon>Streptosporangiales</taxon>
        <taxon>Nocardiopsidaceae</taxon>
        <taxon>Nocardiopsis</taxon>
    </lineage>
</organism>
<evidence type="ECO:0000313" key="2">
    <source>
        <dbReference type="EMBL" id="MDT0331819.1"/>
    </source>
</evidence>
<comment type="caution">
    <text evidence="2">The sequence shown here is derived from an EMBL/GenBank/DDBJ whole genome shotgun (WGS) entry which is preliminary data.</text>
</comment>
<gene>
    <name evidence="2" type="ORF">RM479_25710</name>
</gene>
<feature type="compositionally biased region" description="Basic residues" evidence="1">
    <location>
        <begin position="121"/>
        <end position="146"/>
    </location>
</feature>
<dbReference type="RefSeq" id="WP_311514278.1">
    <property type="nucleotide sequence ID" value="NZ_JAVREP010000028.1"/>
</dbReference>
<dbReference type="Proteomes" id="UP001183390">
    <property type="component" value="Unassembled WGS sequence"/>
</dbReference>
<name>A0ABU2MGI8_9ACTN</name>
<evidence type="ECO:0000256" key="1">
    <source>
        <dbReference type="SAM" id="MobiDB-lite"/>
    </source>
</evidence>
<feature type="region of interest" description="Disordered" evidence="1">
    <location>
        <begin position="117"/>
        <end position="174"/>
    </location>
</feature>